<gene>
    <name evidence="9" type="ORF">S01H1_47085</name>
</gene>
<organism evidence="9">
    <name type="scientific">marine sediment metagenome</name>
    <dbReference type="NCBI Taxonomy" id="412755"/>
    <lineage>
        <taxon>unclassified sequences</taxon>
        <taxon>metagenomes</taxon>
        <taxon>ecological metagenomes</taxon>
    </lineage>
</organism>
<keyword evidence="6 8" id="KW-1133">Transmembrane helix</keyword>
<evidence type="ECO:0000256" key="8">
    <source>
        <dbReference type="SAM" id="Phobius"/>
    </source>
</evidence>
<feature type="transmembrane region" description="Helical" evidence="8">
    <location>
        <begin position="87"/>
        <end position="107"/>
    </location>
</feature>
<dbReference type="PANTHER" id="PTHR30472:SF25">
    <property type="entry name" value="ABC TRANSPORTER PERMEASE PROTEIN MJ0876-RELATED"/>
    <property type="match status" value="1"/>
</dbReference>
<comment type="similarity">
    <text evidence="2">Belongs to the binding-protein-dependent transport system permease family. FecCD subfamily.</text>
</comment>
<evidence type="ECO:0008006" key="10">
    <source>
        <dbReference type="Google" id="ProtNLM"/>
    </source>
</evidence>
<dbReference type="InterPro" id="IPR037294">
    <property type="entry name" value="ABC_BtuC-like"/>
</dbReference>
<dbReference type="GO" id="GO:0005886">
    <property type="term" value="C:plasma membrane"/>
    <property type="evidence" value="ECO:0007669"/>
    <property type="project" value="UniProtKB-SubCell"/>
</dbReference>
<evidence type="ECO:0000256" key="1">
    <source>
        <dbReference type="ARBA" id="ARBA00004651"/>
    </source>
</evidence>
<accession>X0W2B2</accession>
<dbReference type="InterPro" id="IPR000522">
    <property type="entry name" value="ABC_transptr_permease_BtuC"/>
</dbReference>
<evidence type="ECO:0000256" key="5">
    <source>
        <dbReference type="ARBA" id="ARBA00022692"/>
    </source>
</evidence>
<keyword evidence="3" id="KW-0813">Transport</keyword>
<dbReference type="PANTHER" id="PTHR30472">
    <property type="entry name" value="FERRIC ENTEROBACTIN TRANSPORT SYSTEM PERMEASE PROTEIN"/>
    <property type="match status" value="1"/>
</dbReference>
<feature type="transmembrane region" description="Helical" evidence="8">
    <location>
        <begin position="119"/>
        <end position="139"/>
    </location>
</feature>
<feature type="transmembrane region" description="Helical" evidence="8">
    <location>
        <begin position="30"/>
        <end position="50"/>
    </location>
</feature>
<keyword evidence="5 8" id="KW-0812">Transmembrane</keyword>
<evidence type="ECO:0000256" key="4">
    <source>
        <dbReference type="ARBA" id="ARBA00022475"/>
    </source>
</evidence>
<sequence length="146" mass="14804">MRLFGSAARAELLPEAALGALLGRALWPRLALGLGALLGAAMLAAAIGPVDIPADAVARIVLSRLPGVSLADSLPQSWRDIVWEVRLPRVVIAGLVGATLALSGATYQAVFRNPLADPYLIGVAAGAGLGATAVIVSPLDYTIGGM</sequence>
<dbReference type="AlphaFoldDB" id="X0W2B2"/>
<dbReference type="Gene3D" id="1.10.3470.10">
    <property type="entry name" value="ABC transporter involved in vitamin B12 uptake, BtuC"/>
    <property type="match status" value="1"/>
</dbReference>
<evidence type="ECO:0000256" key="2">
    <source>
        <dbReference type="ARBA" id="ARBA00007935"/>
    </source>
</evidence>
<evidence type="ECO:0000256" key="7">
    <source>
        <dbReference type="ARBA" id="ARBA00023136"/>
    </source>
</evidence>
<keyword evidence="4" id="KW-1003">Cell membrane</keyword>
<name>X0W2B2_9ZZZZ</name>
<evidence type="ECO:0000256" key="3">
    <source>
        <dbReference type="ARBA" id="ARBA00022448"/>
    </source>
</evidence>
<keyword evidence="7 8" id="KW-0472">Membrane</keyword>
<protein>
    <recommendedName>
        <fullName evidence="10">Iron ABC transporter permease</fullName>
    </recommendedName>
</protein>
<dbReference type="EMBL" id="BARS01030176">
    <property type="protein sequence ID" value="GAG18778.1"/>
    <property type="molecule type" value="Genomic_DNA"/>
</dbReference>
<evidence type="ECO:0000256" key="6">
    <source>
        <dbReference type="ARBA" id="ARBA00022989"/>
    </source>
</evidence>
<comment type="subcellular location">
    <subcellularLocation>
        <location evidence="1">Cell membrane</location>
        <topology evidence="1">Multi-pass membrane protein</topology>
    </subcellularLocation>
</comment>
<dbReference type="SUPFAM" id="SSF81345">
    <property type="entry name" value="ABC transporter involved in vitamin B12 uptake, BtuC"/>
    <property type="match status" value="1"/>
</dbReference>
<dbReference type="GO" id="GO:0022857">
    <property type="term" value="F:transmembrane transporter activity"/>
    <property type="evidence" value="ECO:0007669"/>
    <property type="project" value="InterPro"/>
</dbReference>
<evidence type="ECO:0000313" key="9">
    <source>
        <dbReference type="EMBL" id="GAG18778.1"/>
    </source>
</evidence>
<reference evidence="9" key="1">
    <citation type="journal article" date="2014" name="Front. Microbiol.">
        <title>High frequency of phylogenetically diverse reductive dehalogenase-homologous genes in deep subseafloor sedimentary metagenomes.</title>
        <authorList>
            <person name="Kawai M."/>
            <person name="Futagami T."/>
            <person name="Toyoda A."/>
            <person name="Takaki Y."/>
            <person name="Nishi S."/>
            <person name="Hori S."/>
            <person name="Arai W."/>
            <person name="Tsubouchi T."/>
            <person name="Morono Y."/>
            <person name="Uchiyama I."/>
            <person name="Ito T."/>
            <person name="Fujiyama A."/>
            <person name="Inagaki F."/>
            <person name="Takami H."/>
        </authorList>
    </citation>
    <scope>NUCLEOTIDE SEQUENCE</scope>
    <source>
        <strain evidence="9">Expedition CK06-06</strain>
    </source>
</reference>
<comment type="caution">
    <text evidence="9">The sequence shown here is derived from an EMBL/GenBank/DDBJ whole genome shotgun (WGS) entry which is preliminary data.</text>
</comment>
<proteinExistence type="inferred from homology"/>
<dbReference type="Pfam" id="PF01032">
    <property type="entry name" value="FecCD"/>
    <property type="match status" value="1"/>
</dbReference>
<feature type="non-terminal residue" evidence="9">
    <location>
        <position position="146"/>
    </location>
</feature>